<dbReference type="OrthoDB" id="3759823at2759"/>
<dbReference type="AlphaFoldDB" id="A0A9P4THR3"/>
<comment type="caution">
    <text evidence="2">The sequence shown here is derived from an EMBL/GenBank/DDBJ whole genome shotgun (WGS) entry which is preliminary data.</text>
</comment>
<evidence type="ECO:0000313" key="2">
    <source>
        <dbReference type="EMBL" id="KAF3005150.1"/>
    </source>
</evidence>
<dbReference type="EMBL" id="SWKU01000007">
    <property type="protein sequence ID" value="KAF3005150.1"/>
    <property type="molecule type" value="Genomic_DNA"/>
</dbReference>
<protein>
    <submittedName>
        <fullName evidence="2">Uncharacterized protein</fullName>
    </submittedName>
</protein>
<sequence length="466" mass="52845">MDTSNYLDPWTEPQRYDAIKWQVRESLFEDSAFIAGTLERPLVEIPWYYGKTSLIHLLTQRSGRNRNLIFQITWGLCLERYTTTELTESNDRLSALAGIAQLVQNKLRYTASYGLWLDFFIEQLQWSTIPGVNDTNKPIPSWSWLSTEKSVFTVRDITEELRTARISRYPPVTGFQPLSDLYVRLPRPASFMVYGSMKSCQAYPWFDEHGSHKWDIAPAPSEVSDLVESAIQRQWDACILKADDPLQEEVKHYTFEHKSRVKFAPDAILRSREMLCCFLLSRVIDGRGRVTDHGLVLRQDGCVSTSYRRVGYFAESGYESPASSQVHSSHSSTVNDPHIASSVSSDSGDIASFLYEPGSVDSGILENSEQNDIFVGPSLHEGRREDADFNSSIPSPTEAVEIDDSHVGVSGMDFLTLSEPYLMRSNSEPSMETFSMEYPAALDWADQIAQFTFFNGSETEVEIEIF</sequence>
<evidence type="ECO:0000256" key="1">
    <source>
        <dbReference type="SAM" id="MobiDB-lite"/>
    </source>
</evidence>
<keyword evidence="3" id="KW-1185">Reference proteome</keyword>
<dbReference type="PANTHER" id="PTHR33112">
    <property type="entry name" value="DOMAIN PROTEIN, PUTATIVE-RELATED"/>
    <property type="match status" value="1"/>
</dbReference>
<dbReference type="Proteomes" id="UP000801428">
    <property type="component" value="Unassembled WGS sequence"/>
</dbReference>
<reference evidence="2" key="1">
    <citation type="submission" date="2019-04" db="EMBL/GenBank/DDBJ databases">
        <title>Sequencing of skin fungus with MAO and IRED activity.</title>
        <authorList>
            <person name="Marsaioli A.J."/>
            <person name="Bonatto J.M.C."/>
            <person name="Reis Junior O."/>
        </authorList>
    </citation>
    <scope>NUCLEOTIDE SEQUENCE</scope>
    <source>
        <strain evidence="2">30M1</strain>
    </source>
</reference>
<feature type="compositionally biased region" description="Low complexity" evidence="1">
    <location>
        <begin position="323"/>
        <end position="332"/>
    </location>
</feature>
<name>A0A9P4THR3_CURKU</name>
<proteinExistence type="predicted"/>
<gene>
    <name evidence="2" type="ORF">E8E13_010480</name>
</gene>
<accession>A0A9P4THR3</accession>
<evidence type="ECO:0000313" key="3">
    <source>
        <dbReference type="Proteomes" id="UP000801428"/>
    </source>
</evidence>
<dbReference type="PANTHER" id="PTHR33112:SF16">
    <property type="entry name" value="HETEROKARYON INCOMPATIBILITY DOMAIN-CONTAINING PROTEIN"/>
    <property type="match status" value="1"/>
</dbReference>
<feature type="region of interest" description="Disordered" evidence="1">
    <location>
        <begin position="323"/>
        <end position="343"/>
    </location>
</feature>
<organism evidence="2 3">
    <name type="scientific">Curvularia kusanoi</name>
    <name type="common">Cochliobolus kusanoi</name>
    <dbReference type="NCBI Taxonomy" id="90978"/>
    <lineage>
        <taxon>Eukaryota</taxon>
        <taxon>Fungi</taxon>
        <taxon>Dikarya</taxon>
        <taxon>Ascomycota</taxon>
        <taxon>Pezizomycotina</taxon>
        <taxon>Dothideomycetes</taxon>
        <taxon>Pleosporomycetidae</taxon>
        <taxon>Pleosporales</taxon>
        <taxon>Pleosporineae</taxon>
        <taxon>Pleosporaceae</taxon>
        <taxon>Curvularia</taxon>
    </lineage>
</organism>